<evidence type="ECO:0000313" key="1">
    <source>
        <dbReference type="EMBL" id="EMY02681.1"/>
    </source>
</evidence>
<evidence type="ECO:0000313" key="2">
    <source>
        <dbReference type="Proteomes" id="UP000012329"/>
    </source>
</evidence>
<dbReference type="AlphaFoldDB" id="A0A829D2Z4"/>
<dbReference type="Proteomes" id="UP000012329">
    <property type="component" value="Unassembled WGS sequence"/>
</dbReference>
<organism evidence="1 2">
    <name type="scientific">Leptospira interrogans str. 2002000626</name>
    <dbReference type="NCBI Taxonomy" id="996803"/>
    <lineage>
        <taxon>Bacteria</taxon>
        <taxon>Pseudomonadati</taxon>
        <taxon>Spirochaetota</taxon>
        <taxon>Spirochaetia</taxon>
        <taxon>Leptospirales</taxon>
        <taxon>Leptospiraceae</taxon>
        <taxon>Leptospira</taxon>
    </lineage>
</organism>
<name>A0A829D2Z4_LEPIR</name>
<reference evidence="1 2" key="1">
    <citation type="submission" date="2013-02" db="EMBL/GenBank/DDBJ databases">
        <authorList>
            <person name="Harkins D.M."/>
            <person name="Durkin A.S."/>
            <person name="Brinkac L.M."/>
            <person name="Haft D.H."/>
            <person name="Selengut J.D."/>
            <person name="Sanka R."/>
            <person name="DePew J."/>
            <person name="Purushe J."/>
            <person name="Whelen A.C."/>
            <person name="Vinetz J.M."/>
            <person name="Sutton G.G."/>
            <person name="Nierman W.C."/>
            <person name="Fouts D.E."/>
        </authorList>
    </citation>
    <scope>NUCLEOTIDE SEQUENCE [LARGE SCALE GENOMIC DNA]</scope>
    <source>
        <strain evidence="1 2">2002000626</strain>
    </source>
</reference>
<proteinExistence type="predicted"/>
<dbReference type="EMBL" id="AFJL02000228">
    <property type="protein sequence ID" value="EMY02681.1"/>
    <property type="molecule type" value="Genomic_DNA"/>
</dbReference>
<comment type="caution">
    <text evidence="1">The sequence shown here is derived from an EMBL/GenBank/DDBJ whole genome shotgun (WGS) entry which is preliminary data.</text>
</comment>
<gene>
    <name evidence="1" type="ORF">LEP1GSC029_0170</name>
</gene>
<accession>A0A829D2Z4</accession>
<sequence>MHILLWEEWIRKQKLHRDLQKINRNRRELFLFLFDRFVLKYRNVIFKSFLFDWTGLGNFTPALRRSGLVTTNNTSVS</sequence>
<protein>
    <submittedName>
        <fullName evidence="1">Uncharacterized protein</fullName>
    </submittedName>
</protein>